<protein>
    <recommendedName>
        <fullName evidence="6">Leucine-rich repeat-containing protein</fullName>
    </recommendedName>
</protein>
<dbReference type="EnsemblMetazoa" id="XM_019914811.1">
    <property type="protein sequence ID" value="XP_019770370.1"/>
    <property type="gene ID" value="LOC109544546"/>
</dbReference>
<dbReference type="Proteomes" id="UP000019118">
    <property type="component" value="Unassembled WGS sequence"/>
</dbReference>
<dbReference type="EMBL" id="KB739029">
    <property type="protein sequence ID" value="ENN82402.1"/>
    <property type="molecule type" value="Genomic_DNA"/>
</dbReference>
<evidence type="ECO:0000313" key="5">
    <source>
        <dbReference type="Proteomes" id="UP000019118"/>
    </source>
</evidence>
<evidence type="ECO:0000313" key="4">
    <source>
        <dbReference type="EnsemblMetazoa" id="XP_019770370.1"/>
    </source>
</evidence>
<dbReference type="SMART" id="SM00368">
    <property type="entry name" value="LRR_RI"/>
    <property type="match status" value="5"/>
</dbReference>
<reference evidence="4" key="2">
    <citation type="submission" date="2024-08" db="UniProtKB">
        <authorList>
            <consortium name="EnsemblMetazoa"/>
        </authorList>
    </citation>
    <scope>IDENTIFICATION</scope>
</reference>
<evidence type="ECO:0008006" key="6">
    <source>
        <dbReference type="Google" id="ProtNLM"/>
    </source>
</evidence>
<sequence length="335" mass="38234">MGAYAQFLNLRKIWLLGNKFGVEGGMHLGGFIEKCPMLELLDISETDQTLESIESILILIEKSQLKHLNISRIIPSSYYSKYNDSILADDVRVLLKLNTSLEILQMQKCSFDGHDMELLIGGLEAHRKLIMLDLGANIMGSHGVELLAEWLKTRPALIALRIPSNKITTPGAQALGLSLPFSRIRYLDIHDNRIGDLGLADMFDSIRKSTKMRKLLFWGNKLGDLALTKLERMLMSGTLEQKNIDVRIYYVDGKRQAAFYPSDHFTHKAYSVLDYRFPPDLKIVKRKIIEPNSKPRALLNFEYIDRYPPVDQDETDTIVNREVTITAKTEEMTNF</sequence>
<evidence type="ECO:0000313" key="3">
    <source>
        <dbReference type="EMBL" id="ENN82403.1"/>
    </source>
</evidence>
<proteinExistence type="predicted"/>
<dbReference type="InterPro" id="IPR032675">
    <property type="entry name" value="LRR_dom_sf"/>
</dbReference>
<name>N6UUB9_DENPD</name>
<dbReference type="Gene3D" id="3.80.10.10">
    <property type="entry name" value="Ribonuclease Inhibitor"/>
    <property type="match status" value="2"/>
</dbReference>
<dbReference type="EMBL" id="KB739028">
    <property type="protein sequence ID" value="ENN82403.1"/>
    <property type="molecule type" value="Genomic_DNA"/>
</dbReference>
<evidence type="ECO:0000313" key="2">
    <source>
        <dbReference type="EMBL" id="ENN82402.1"/>
    </source>
</evidence>
<dbReference type="OMA" id="IKNCGMK"/>
<dbReference type="InterPro" id="IPR052201">
    <property type="entry name" value="LRR-containing_regulator"/>
</dbReference>
<dbReference type="OrthoDB" id="272549at2759"/>
<dbReference type="PANTHER" id="PTHR24111">
    <property type="entry name" value="LEUCINE-RICH REPEAT-CONTAINING PROTEIN 34"/>
    <property type="match status" value="1"/>
</dbReference>
<dbReference type="SUPFAM" id="SSF52047">
    <property type="entry name" value="RNI-like"/>
    <property type="match status" value="1"/>
</dbReference>
<dbReference type="HOGENOM" id="CLU_047321_0_0_1"/>
<dbReference type="AlphaFoldDB" id="N6UUB9"/>
<keyword evidence="1" id="KW-0677">Repeat</keyword>
<accession>N6UUB9</accession>
<reference evidence="2 5" key="1">
    <citation type="journal article" date="2013" name="Genome Biol.">
        <title>Draft genome of the mountain pine beetle, Dendroctonus ponderosae Hopkins, a major forest pest.</title>
        <authorList>
            <person name="Keeling C.I."/>
            <person name="Yuen M.M."/>
            <person name="Liao N.Y."/>
            <person name="Docking T.R."/>
            <person name="Chan S.K."/>
            <person name="Taylor G.A."/>
            <person name="Palmquist D.L."/>
            <person name="Jackman S.D."/>
            <person name="Nguyen A."/>
            <person name="Li M."/>
            <person name="Henderson H."/>
            <person name="Janes J.K."/>
            <person name="Zhao Y."/>
            <person name="Pandoh P."/>
            <person name="Moore R."/>
            <person name="Sperling F.A."/>
            <person name="Huber D.P."/>
            <person name="Birol I."/>
            <person name="Jones S.J."/>
            <person name="Bohlmann J."/>
        </authorList>
    </citation>
    <scope>NUCLEOTIDE SEQUENCE</scope>
</reference>
<feature type="non-terminal residue" evidence="2">
    <location>
        <position position="1"/>
    </location>
</feature>
<gene>
    <name evidence="4" type="primary">109544546</name>
    <name evidence="3" type="ORF">YQE_01222</name>
    <name evidence="2" type="ORF">YQE_01223</name>
</gene>
<dbReference type="PANTHER" id="PTHR24111:SF0">
    <property type="entry name" value="LEUCINE-RICH REPEAT-CONTAINING PROTEIN"/>
    <property type="match status" value="1"/>
</dbReference>
<evidence type="ECO:0000256" key="1">
    <source>
        <dbReference type="ARBA" id="ARBA00022737"/>
    </source>
</evidence>
<organism evidence="2">
    <name type="scientific">Dendroctonus ponderosae</name>
    <name type="common">Mountain pine beetle</name>
    <dbReference type="NCBI Taxonomy" id="77166"/>
    <lineage>
        <taxon>Eukaryota</taxon>
        <taxon>Metazoa</taxon>
        <taxon>Ecdysozoa</taxon>
        <taxon>Arthropoda</taxon>
        <taxon>Hexapoda</taxon>
        <taxon>Insecta</taxon>
        <taxon>Pterygota</taxon>
        <taxon>Neoptera</taxon>
        <taxon>Endopterygota</taxon>
        <taxon>Coleoptera</taxon>
        <taxon>Polyphaga</taxon>
        <taxon>Cucujiformia</taxon>
        <taxon>Curculionidae</taxon>
        <taxon>Scolytinae</taxon>
        <taxon>Dendroctonus</taxon>
    </lineage>
</organism>
<keyword evidence="5" id="KW-1185">Reference proteome</keyword>